<dbReference type="GO" id="GO:0016020">
    <property type="term" value="C:membrane"/>
    <property type="evidence" value="ECO:0007669"/>
    <property type="project" value="InterPro"/>
</dbReference>
<feature type="transmembrane region" description="Helical" evidence="1">
    <location>
        <begin position="22"/>
        <end position="44"/>
    </location>
</feature>
<feature type="transmembrane region" description="Helical" evidence="1">
    <location>
        <begin position="268"/>
        <end position="290"/>
    </location>
</feature>
<feature type="transmembrane region" description="Helical" evidence="1">
    <location>
        <begin position="168"/>
        <end position="190"/>
    </location>
</feature>
<dbReference type="GO" id="GO:0032153">
    <property type="term" value="C:cell division site"/>
    <property type="evidence" value="ECO:0007669"/>
    <property type="project" value="TreeGrafter"/>
</dbReference>
<evidence type="ECO:0000313" key="2">
    <source>
        <dbReference type="EMBL" id="RUQ71386.1"/>
    </source>
</evidence>
<dbReference type="OrthoDB" id="9814843at2"/>
<evidence type="ECO:0000256" key="1">
    <source>
        <dbReference type="SAM" id="Phobius"/>
    </source>
</evidence>
<sequence length="298" mass="30660">MALFFGGRPSDLPLARDPSSRFLAWITALMVFLAALALAGAMVVSDMARRWDSGLAGGLTVQIAPLPGAAGAPPLDERVEAALTVLRSAPGVKSATALTASDTARLLEPWLGPEAADPLLPMPRLIDVATDGPVDVAGLTLRLKSAAPGATLDDHAVWLADLRAFTGAVHLAALGVVALIGGAGVMSVVFSVRTGLAIHRNVVELLHLMGATDRYVSRQFETHVAGLSLRGGLAGLALAVAVLGGILHVSSGLRASLLPDLTLAPWQWAALGLVPMAAVLLAMATARWTVLRTLGSLP</sequence>
<dbReference type="EMBL" id="RZIJ01000008">
    <property type="protein sequence ID" value="RUQ71386.1"/>
    <property type="molecule type" value="Genomic_DNA"/>
</dbReference>
<reference evidence="2 3" key="1">
    <citation type="submission" date="2018-12" db="EMBL/GenBank/DDBJ databases">
        <authorList>
            <person name="Yang Y."/>
        </authorList>
    </citation>
    <scope>NUCLEOTIDE SEQUENCE [LARGE SCALE GENOMIC DNA]</scope>
    <source>
        <strain evidence="2 3">GSF71</strain>
    </source>
</reference>
<keyword evidence="1" id="KW-0812">Transmembrane</keyword>
<name>A0A3S0WM26_9PROT</name>
<dbReference type="AlphaFoldDB" id="A0A3S0WM26"/>
<keyword evidence="1" id="KW-1133">Transmembrane helix</keyword>
<keyword evidence="3" id="KW-1185">Reference proteome</keyword>
<dbReference type="Proteomes" id="UP000280346">
    <property type="component" value="Unassembled WGS sequence"/>
</dbReference>
<keyword evidence="1" id="KW-0472">Membrane</keyword>
<feature type="transmembrane region" description="Helical" evidence="1">
    <location>
        <begin position="227"/>
        <end position="248"/>
    </location>
</feature>
<evidence type="ECO:0008006" key="4">
    <source>
        <dbReference type="Google" id="ProtNLM"/>
    </source>
</evidence>
<dbReference type="PANTHER" id="PTHR47755:SF1">
    <property type="entry name" value="CELL DIVISION PROTEIN FTSX"/>
    <property type="match status" value="1"/>
</dbReference>
<protein>
    <recommendedName>
        <fullName evidence="4">Cell division protein</fullName>
    </recommendedName>
</protein>
<accession>A0A3S0WM26</accession>
<dbReference type="GO" id="GO:0051301">
    <property type="term" value="P:cell division"/>
    <property type="evidence" value="ECO:0007669"/>
    <property type="project" value="InterPro"/>
</dbReference>
<dbReference type="InterPro" id="IPR004513">
    <property type="entry name" value="FtsX"/>
</dbReference>
<comment type="caution">
    <text evidence="2">The sequence shown here is derived from an EMBL/GenBank/DDBJ whole genome shotgun (WGS) entry which is preliminary data.</text>
</comment>
<organism evidence="2 3">
    <name type="scientific">Azospirillum doebereinerae</name>
    <dbReference type="NCBI Taxonomy" id="92933"/>
    <lineage>
        <taxon>Bacteria</taxon>
        <taxon>Pseudomonadati</taxon>
        <taxon>Pseudomonadota</taxon>
        <taxon>Alphaproteobacteria</taxon>
        <taxon>Rhodospirillales</taxon>
        <taxon>Azospirillaceae</taxon>
        <taxon>Azospirillum</taxon>
    </lineage>
</organism>
<gene>
    <name evidence="2" type="ORF">EJ913_12065</name>
</gene>
<evidence type="ECO:0000313" key="3">
    <source>
        <dbReference type="Proteomes" id="UP000280346"/>
    </source>
</evidence>
<dbReference type="PANTHER" id="PTHR47755">
    <property type="entry name" value="CELL DIVISION PROTEIN FTSX"/>
    <property type="match status" value="1"/>
</dbReference>
<dbReference type="RefSeq" id="WP_126998105.1">
    <property type="nucleotide sequence ID" value="NZ_CP173192.1"/>
</dbReference>
<proteinExistence type="predicted"/>